<dbReference type="SUPFAM" id="SSF49899">
    <property type="entry name" value="Concanavalin A-like lectins/glucanases"/>
    <property type="match status" value="3"/>
</dbReference>
<proteinExistence type="predicted"/>
<feature type="domain" description="NHR" evidence="1">
    <location>
        <begin position="2"/>
        <end position="166"/>
    </location>
</feature>
<feature type="domain" description="NHR" evidence="1">
    <location>
        <begin position="823"/>
        <end position="990"/>
    </location>
</feature>
<dbReference type="CDD" id="cd12887">
    <property type="entry name" value="SPRY_NHR_like"/>
    <property type="match status" value="6"/>
</dbReference>
<dbReference type="InterPro" id="IPR006573">
    <property type="entry name" value="NHR_dom"/>
</dbReference>
<name>A0A6L2PDY9_COPFO</name>
<evidence type="ECO:0000313" key="2">
    <source>
        <dbReference type="EMBL" id="GFG30763.1"/>
    </source>
</evidence>
<dbReference type="FunCoup" id="A0A6L2PDY9">
    <property type="interactions" value="173"/>
</dbReference>
<evidence type="ECO:0000313" key="3">
    <source>
        <dbReference type="Proteomes" id="UP000502823"/>
    </source>
</evidence>
<dbReference type="Proteomes" id="UP000502823">
    <property type="component" value="Unassembled WGS sequence"/>
</dbReference>
<evidence type="ECO:0000259" key="1">
    <source>
        <dbReference type="PROSITE" id="PS51065"/>
    </source>
</evidence>
<dbReference type="GO" id="GO:0061630">
    <property type="term" value="F:ubiquitin protein ligase activity"/>
    <property type="evidence" value="ECO:0007669"/>
    <property type="project" value="TreeGrafter"/>
</dbReference>
<feature type="domain" description="NHR" evidence="1">
    <location>
        <begin position="619"/>
        <end position="785"/>
    </location>
</feature>
<keyword evidence="3" id="KW-1185">Reference proteome</keyword>
<dbReference type="SMART" id="SM00588">
    <property type="entry name" value="NEUZ"/>
    <property type="match status" value="6"/>
</dbReference>
<accession>A0A6L2PDY9</accession>
<dbReference type="EMBL" id="BLKM01000254">
    <property type="protein sequence ID" value="GFG30763.1"/>
    <property type="molecule type" value="Genomic_DNA"/>
</dbReference>
<feature type="domain" description="NHR" evidence="1">
    <location>
        <begin position="432"/>
        <end position="598"/>
    </location>
</feature>
<dbReference type="Gene3D" id="2.60.120.920">
    <property type="match status" value="6"/>
</dbReference>
<organism evidence="2 3">
    <name type="scientific">Coptotermes formosanus</name>
    <name type="common">Formosan subterranean termite</name>
    <dbReference type="NCBI Taxonomy" id="36987"/>
    <lineage>
        <taxon>Eukaryota</taxon>
        <taxon>Metazoa</taxon>
        <taxon>Ecdysozoa</taxon>
        <taxon>Arthropoda</taxon>
        <taxon>Hexapoda</taxon>
        <taxon>Insecta</taxon>
        <taxon>Pterygota</taxon>
        <taxon>Neoptera</taxon>
        <taxon>Polyneoptera</taxon>
        <taxon>Dictyoptera</taxon>
        <taxon>Blattodea</taxon>
        <taxon>Blattoidea</taxon>
        <taxon>Termitoidae</taxon>
        <taxon>Rhinotermitidae</taxon>
        <taxon>Coptotermes</taxon>
    </lineage>
</organism>
<dbReference type="InParanoid" id="A0A6L2PDY9"/>
<feature type="domain" description="NHR" evidence="1">
    <location>
        <begin position="224"/>
        <end position="396"/>
    </location>
</feature>
<dbReference type="InterPro" id="IPR037962">
    <property type="entry name" value="Neuralized"/>
</dbReference>
<dbReference type="PANTHER" id="PTHR12429:SF14">
    <property type="entry name" value="NEURALIZED-LIKE PROTEIN 4"/>
    <property type="match status" value="1"/>
</dbReference>
<comment type="caution">
    <text evidence="2">The sequence shown here is derived from an EMBL/GenBank/DDBJ whole genome shotgun (WGS) entry which is preliminary data.</text>
</comment>
<sequence>MAAVFHRRCGERVTLTNGNRTAIRNFSEFNYGLVLSGEPLAENQLFEVRIDKKINSWSGSVEIGVTACDPDCLEFPSSATDLRGGSWIMTGNSILKDGRSVVEVYGVDLDKLKEGERIGVMRTSEGELVFYVNGVSQGVAADDLPARVFAVIDLYGKCAQVTIVDSEVPAQDPERSESELEINNDHSMVTSTTNLVANLNVNMNVNTAGTTQQHGYCIVAGPDRLQFHERCGTLVKLSCNNRTAERRRPLDEFNNGVVMTHRPLRDNELFEAGYRSIRIDRLVDKWSGSIEVGITTHNPTALEFPATMTNMRSGTTMMSGCGILTNGKGTRREYGEFNLDELREGDRIGMMRKSNGSLHYFINGLDQGVAATKVPACVWGVVDLYGMTVKVTIVDRDEREEQNLITRRNTALRDHQILHGLNDLPEEDFVDRLMFHSNCGTHAAVINNCRTAHRPNAMDDFNNGVVLTNRPLKPNELFEVRLDKMVTKWAGSIEIGVTTHNPTELEYPSTMTNVRSGTWMMTGNGVMHNGTTVIDEYGQNLDRLQVGDRVGVMCKETGMLHFFVNGIDQGAAASNIPDRVYGVIDLYGQAAQATIVDTLDCYSPDTVNSSLSNTTIYSDLRFHHVHGKNARVSNNGLTASRPRAFGEFNDAIVISNRALREGEMFEVVIEKMVDRWSGSIEAGVTAIRPEDLDFPSTMTDINHDTWMLSGSAVMQNGITLRNGYGCDLDTLTTGTRIGMMRHEDESLHYYVDGVDQGAACDGVPPHVYAVVDLYGQCAQVSIIQPDRGRDNMAHMAGALSENSSQPISLQQANMNSHPNLETSHRFSMSCGKNVILRSGNTVATRVRNYAHGLVFSNSPVELDETFEVCIQEMAPQWAGTLRIGVTSLQISDSYPAGNLPPTVSSIIADTWYITGNEVRRNSTVLKVNYCPSLEWLVAGNRIGVRRDGDGSLHFLLNGEDMGVAATNLPKRVFAVVDLYGSTQSVAVTSVRSIQAPTEVEESDGVMAGAMAESLRSSKLHDSLEMLLDTTTSTLHHSKSCDGKLEDCSSFPSLTATVGQFTSGPNHLPSEAAVHPIVFEFHENHGRNVQLGEGHRTAKRTASYNQGVVISSKPLPRDQLFQVQIDSLNPRWVSSLMFGITCQSPEKSHFPLTALGFKKSSWILCSDCLFHNGVKVKGCYGVNLDSLQSSHLVGILVDNESRLHLFVNGVDQGVTVGDIPAVCYAVVDLYGQCEEVTIVSSSVNMSQNSVQASLLPTMIEPASSMEVTQDQMQLESESLSEKADLECDEKEKFSEMLASCGSGENRGTSSGVEFSPPAVSKSLNIPVSSSIVVTPASLPLSVVSNAASIIPNVMASVASDTNLTVSNVDAVSFINTPSVHIPTPGAVSAQFMSGGTIPASPVSTTPITAAVKNCEYLNACVRFKSVLGLPDGFFSYIDSGVGGGICYCECCQKLRSGAGMHQKGDTVPAGWCRFALRRPPGTPDPDSAADKWHVAFSGARLSDIRTVLDHGQLLLTG</sequence>
<dbReference type="PANTHER" id="PTHR12429">
    <property type="entry name" value="NEURALIZED"/>
    <property type="match status" value="1"/>
</dbReference>
<dbReference type="FunFam" id="2.60.120.920:FF:000014">
    <property type="entry name" value="neuralized-like protein 4 isoform X2"/>
    <property type="match status" value="1"/>
</dbReference>
<dbReference type="FunFam" id="2.60.120.920:FF:000001">
    <property type="entry name" value="neuralized-like protein 4 isoform X1"/>
    <property type="match status" value="5"/>
</dbReference>
<feature type="non-terminal residue" evidence="2">
    <location>
        <position position="1516"/>
    </location>
</feature>
<dbReference type="OrthoDB" id="49113at2759"/>
<dbReference type="InterPro" id="IPR043136">
    <property type="entry name" value="B30.2/SPRY_sf"/>
</dbReference>
<dbReference type="PROSITE" id="PS51065">
    <property type="entry name" value="NHR"/>
    <property type="match status" value="6"/>
</dbReference>
<dbReference type="Pfam" id="PF07177">
    <property type="entry name" value="Neuralized"/>
    <property type="match status" value="6"/>
</dbReference>
<protein>
    <recommendedName>
        <fullName evidence="1">NHR domain-containing protein</fullName>
    </recommendedName>
</protein>
<dbReference type="InterPro" id="IPR013320">
    <property type="entry name" value="ConA-like_dom_sf"/>
</dbReference>
<feature type="domain" description="NHR" evidence="1">
    <location>
        <begin position="1077"/>
        <end position="1240"/>
    </location>
</feature>
<reference evidence="3" key="1">
    <citation type="submission" date="2020-01" db="EMBL/GenBank/DDBJ databases">
        <title>Draft genome sequence of the Termite Coptotermes fromosanus.</title>
        <authorList>
            <person name="Itakura S."/>
            <person name="Yosikawa Y."/>
            <person name="Umezawa K."/>
        </authorList>
    </citation>
    <scope>NUCLEOTIDE SEQUENCE [LARGE SCALE GENOMIC DNA]</scope>
</reference>
<gene>
    <name evidence="2" type="ORF">Cfor_10852</name>
</gene>